<dbReference type="PROSITE" id="PS50011">
    <property type="entry name" value="PROTEIN_KINASE_DOM"/>
    <property type="match status" value="1"/>
</dbReference>
<dbReference type="PANTHER" id="PTHR24348">
    <property type="entry name" value="SERINE/THREONINE-PROTEIN KINASE UNC-51-RELATED"/>
    <property type="match status" value="1"/>
</dbReference>
<evidence type="ECO:0000259" key="13">
    <source>
        <dbReference type="PROSITE" id="PS50011"/>
    </source>
</evidence>
<gene>
    <name evidence="14" type="ORF">PAC_17512</name>
</gene>
<organism evidence="14 15">
    <name type="scientific">Phialocephala subalpina</name>
    <dbReference type="NCBI Taxonomy" id="576137"/>
    <lineage>
        <taxon>Eukaryota</taxon>
        <taxon>Fungi</taxon>
        <taxon>Dikarya</taxon>
        <taxon>Ascomycota</taxon>
        <taxon>Pezizomycotina</taxon>
        <taxon>Leotiomycetes</taxon>
        <taxon>Helotiales</taxon>
        <taxon>Mollisiaceae</taxon>
        <taxon>Phialocephala</taxon>
        <taxon>Phialocephala fortinii species complex</taxon>
    </lineage>
</organism>
<evidence type="ECO:0000256" key="4">
    <source>
        <dbReference type="ARBA" id="ARBA00022679"/>
    </source>
</evidence>
<dbReference type="PROSITE" id="PS00108">
    <property type="entry name" value="PROTEIN_KINASE_ST"/>
    <property type="match status" value="1"/>
</dbReference>
<evidence type="ECO:0000256" key="5">
    <source>
        <dbReference type="ARBA" id="ARBA00022741"/>
    </source>
</evidence>
<dbReference type="InterPro" id="IPR008271">
    <property type="entry name" value="Ser/Thr_kinase_AS"/>
</dbReference>
<accession>A0A1L7XRE0</accession>
<feature type="compositionally biased region" description="Basic and acidic residues" evidence="12">
    <location>
        <begin position="522"/>
        <end position="536"/>
    </location>
</feature>
<dbReference type="GO" id="GO:0005776">
    <property type="term" value="C:autophagosome"/>
    <property type="evidence" value="ECO:0007669"/>
    <property type="project" value="TreeGrafter"/>
</dbReference>
<evidence type="ECO:0000256" key="6">
    <source>
        <dbReference type="ARBA" id="ARBA00022777"/>
    </source>
</evidence>
<dbReference type="OrthoDB" id="10252171at2759"/>
<evidence type="ECO:0000256" key="7">
    <source>
        <dbReference type="ARBA" id="ARBA00022840"/>
    </source>
</evidence>
<name>A0A1L7XRE0_9HELO</name>
<comment type="catalytic activity">
    <reaction evidence="11">
        <text>L-seryl-[protein] + ATP = O-phospho-L-seryl-[protein] + ADP + H(+)</text>
        <dbReference type="Rhea" id="RHEA:17989"/>
        <dbReference type="Rhea" id="RHEA-COMP:9863"/>
        <dbReference type="Rhea" id="RHEA-COMP:11604"/>
        <dbReference type="ChEBI" id="CHEBI:15378"/>
        <dbReference type="ChEBI" id="CHEBI:29999"/>
        <dbReference type="ChEBI" id="CHEBI:30616"/>
        <dbReference type="ChEBI" id="CHEBI:83421"/>
        <dbReference type="ChEBI" id="CHEBI:456216"/>
        <dbReference type="EC" id="2.7.11.1"/>
    </reaction>
</comment>
<evidence type="ECO:0000256" key="8">
    <source>
        <dbReference type="ARBA" id="ARBA00023006"/>
    </source>
</evidence>
<feature type="region of interest" description="Disordered" evidence="12">
    <location>
        <begin position="750"/>
        <end position="770"/>
    </location>
</feature>
<reference evidence="14 15" key="1">
    <citation type="submission" date="2016-03" db="EMBL/GenBank/DDBJ databases">
        <authorList>
            <person name="Ploux O."/>
        </authorList>
    </citation>
    <scope>NUCLEOTIDE SEQUENCE [LARGE SCALE GENOMIC DNA]</scope>
    <source>
        <strain evidence="14 15">UAMH 11012</strain>
    </source>
</reference>
<dbReference type="InterPro" id="IPR000719">
    <property type="entry name" value="Prot_kinase_dom"/>
</dbReference>
<keyword evidence="6" id="KW-0418">Kinase</keyword>
<sequence length="970" mass="108057">MSYLSDFEHTKLDAQVFPGCVMQKHYISSAISGRRRVPITKVWKVEKLLGKGTFGEVRLEACSPERTNTNEKREERAVKRIWTTGTEFKRSYERELKALLEFSKPKYKESAVFVEFLGWFEDLESVYLSMEYLPLGDLEDNVLAVGGSIEEEGVREIAAQVLEGLRIMHLENFAHRDLKPKNVLVCQGPPNWWVKLADFGLSKRQTDETGFRTQTGTFAYMAPEILNYIPEVDPETSEYTNAVDMWALGCIVYRLVCGIVPFPPGPSLVKFCVDGSAFPPKLEELTGLGQSFVKGLIVPYPSRRLTAQQALDHPWTRSGLETLNFASQSISFGGYDTATHPGLQSHEPATLTPIVDSGAAAHGIPMTYHPPTVEDEKEEAGSDTGSGSDEVEEPESMMRPSPTKLKSSKKNQGGPSDREEPNKRSPQAPSDPYINIVKPPAPSPPQPNNKPPAPSPPQPKKPSLQSYISRSQSLSPPPRKAPTRSRTQGRDPYMVEPPPPRPSVLTKPSLQGDSSGKPPLVTRKEPTRSKTQDYPRSKVIPPLPRAQTFRPVDQVPPMRRAETYTSARTPPLPRAATFQAADRRPSRLREDYSSVGSDSDDSWFYEKPAPSHNPAPGRSEKSRQDPEWSESEESGGGVSNYSQHDSDPSELSDASNFGVPSESSHQVDPMPIYTPAQAYTNGRNEFSKAVPLTQEMLNILNKAKRGTSSTHVRGNAPIEAPAYAPRTATRRGIEKVEEWIKYFGITPREGMGIPFEQPDPSPSSGQASGSLAMDMNLPAYYADEKGFIEVASRPSPRHHTRHTSTRDGLRLPRTHTRHVSTGDVYGVPPNAFSPRYNSSGFYATANGTRAPEYVHIDPELLRKETRPIPSASAARARERVERRSTAEEDLVHRYHIQLGEAIGWLRNNPQAIGTEQEKYHIRKRDEANQWLSDWRPGRRPWGNEYGGKEVRHEGTVSYKDGVSDGYDSGW</sequence>
<keyword evidence="7" id="KW-0067">ATP-binding</keyword>
<dbReference type="GO" id="GO:0010506">
    <property type="term" value="P:regulation of autophagy"/>
    <property type="evidence" value="ECO:0007669"/>
    <property type="project" value="InterPro"/>
</dbReference>
<dbReference type="GO" id="GO:0000045">
    <property type="term" value="P:autophagosome assembly"/>
    <property type="evidence" value="ECO:0007669"/>
    <property type="project" value="TreeGrafter"/>
</dbReference>
<feature type="domain" description="Protein kinase" evidence="13">
    <location>
        <begin position="43"/>
        <end position="316"/>
    </location>
</feature>
<keyword evidence="5" id="KW-0547">Nucleotide-binding</keyword>
<evidence type="ECO:0000256" key="2">
    <source>
        <dbReference type="ARBA" id="ARBA00012513"/>
    </source>
</evidence>
<proteinExistence type="predicted"/>
<dbReference type="Gene3D" id="1.10.510.10">
    <property type="entry name" value="Transferase(Phosphotransferase) domain 1"/>
    <property type="match status" value="1"/>
</dbReference>
<comment type="subcellular location">
    <subcellularLocation>
        <location evidence="1">Preautophagosomal structure membrane</location>
        <topology evidence="1">Peripheral membrane protein</topology>
    </subcellularLocation>
</comment>
<dbReference type="InterPro" id="IPR045269">
    <property type="entry name" value="Atg1-like"/>
</dbReference>
<dbReference type="GO" id="GO:0005829">
    <property type="term" value="C:cytosol"/>
    <property type="evidence" value="ECO:0007669"/>
    <property type="project" value="TreeGrafter"/>
</dbReference>
<feature type="compositionally biased region" description="Basic and acidic residues" evidence="12">
    <location>
        <begin position="581"/>
        <end position="592"/>
    </location>
</feature>
<evidence type="ECO:0000256" key="9">
    <source>
        <dbReference type="ARBA" id="ARBA00030237"/>
    </source>
</evidence>
<dbReference type="PANTHER" id="PTHR24348:SF22">
    <property type="entry name" value="NON-SPECIFIC SERINE_THREONINE PROTEIN KINASE"/>
    <property type="match status" value="1"/>
</dbReference>
<keyword evidence="15" id="KW-1185">Reference proteome</keyword>
<dbReference type="Pfam" id="PF00069">
    <property type="entry name" value="Pkinase"/>
    <property type="match status" value="1"/>
</dbReference>
<evidence type="ECO:0000256" key="10">
    <source>
        <dbReference type="ARBA" id="ARBA00047899"/>
    </source>
</evidence>
<dbReference type="STRING" id="576137.A0A1L7XRE0"/>
<protein>
    <recommendedName>
        <fullName evidence="2">non-specific serine/threonine protein kinase</fullName>
        <ecNumber evidence="2">2.7.11.1</ecNumber>
    </recommendedName>
    <alternativeName>
        <fullName evidence="9">Autophagy-related protein 1</fullName>
    </alternativeName>
</protein>
<keyword evidence="8" id="KW-0072">Autophagy</keyword>
<dbReference type="EC" id="2.7.11.1" evidence="2"/>
<dbReference type="GO" id="GO:0005524">
    <property type="term" value="F:ATP binding"/>
    <property type="evidence" value="ECO:0007669"/>
    <property type="project" value="UniProtKB-KW"/>
</dbReference>
<dbReference type="GO" id="GO:0004674">
    <property type="term" value="F:protein serine/threonine kinase activity"/>
    <property type="evidence" value="ECO:0007669"/>
    <property type="project" value="UniProtKB-KW"/>
</dbReference>
<evidence type="ECO:0000256" key="11">
    <source>
        <dbReference type="ARBA" id="ARBA00048679"/>
    </source>
</evidence>
<keyword evidence="3" id="KW-0723">Serine/threonine-protein kinase</keyword>
<feature type="compositionally biased region" description="Polar residues" evidence="12">
    <location>
        <begin position="463"/>
        <end position="474"/>
    </location>
</feature>
<dbReference type="EMBL" id="FJOG01000045">
    <property type="protein sequence ID" value="CZR67613.1"/>
    <property type="molecule type" value="Genomic_DNA"/>
</dbReference>
<evidence type="ECO:0000256" key="12">
    <source>
        <dbReference type="SAM" id="MobiDB-lite"/>
    </source>
</evidence>
<dbReference type="SUPFAM" id="SSF56112">
    <property type="entry name" value="Protein kinase-like (PK-like)"/>
    <property type="match status" value="1"/>
</dbReference>
<keyword evidence="4" id="KW-0808">Transferase</keyword>
<dbReference type="AlphaFoldDB" id="A0A1L7XRE0"/>
<feature type="compositionally biased region" description="Pro residues" evidence="12">
    <location>
        <begin position="439"/>
        <end position="460"/>
    </location>
</feature>
<comment type="catalytic activity">
    <reaction evidence="10">
        <text>L-threonyl-[protein] + ATP = O-phospho-L-threonyl-[protein] + ADP + H(+)</text>
        <dbReference type="Rhea" id="RHEA:46608"/>
        <dbReference type="Rhea" id="RHEA-COMP:11060"/>
        <dbReference type="Rhea" id="RHEA-COMP:11605"/>
        <dbReference type="ChEBI" id="CHEBI:15378"/>
        <dbReference type="ChEBI" id="CHEBI:30013"/>
        <dbReference type="ChEBI" id="CHEBI:30616"/>
        <dbReference type="ChEBI" id="CHEBI:61977"/>
        <dbReference type="ChEBI" id="CHEBI:456216"/>
        <dbReference type="EC" id="2.7.11.1"/>
    </reaction>
</comment>
<evidence type="ECO:0000313" key="15">
    <source>
        <dbReference type="Proteomes" id="UP000184330"/>
    </source>
</evidence>
<evidence type="ECO:0000256" key="1">
    <source>
        <dbReference type="ARBA" id="ARBA00004623"/>
    </source>
</evidence>
<dbReference type="GO" id="GO:0034045">
    <property type="term" value="C:phagophore assembly site membrane"/>
    <property type="evidence" value="ECO:0007669"/>
    <property type="project" value="UniProtKB-SubCell"/>
</dbReference>
<evidence type="ECO:0000256" key="3">
    <source>
        <dbReference type="ARBA" id="ARBA00022527"/>
    </source>
</evidence>
<feature type="region of interest" description="Disordered" evidence="12">
    <location>
        <begin position="361"/>
        <end position="676"/>
    </location>
</feature>
<evidence type="ECO:0000313" key="14">
    <source>
        <dbReference type="EMBL" id="CZR67613.1"/>
    </source>
</evidence>
<dbReference type="SMART" id="SM00220">
    <property type="entry name" value="S_TKc"/>
    <property type="match status" value="1"/>
</dbReference>
<dbReference type="InterPro" id="IPR011009">
    <property type="entry name" value="Kinase-like_dom_sf"/>
</dbReference>
<dbReference type="Proteomes" id="UP000184330">
    <property type="component" value="Unassembled WGS sequence"/>
</dbReference>